<dbReference type="InterPro" id="IPR050114">
    <property type="entry name" value="UPF0173_UPF0282_UlaG_hydrolase"/>
</dbReference>
<dbReference type="AlphaFoldDB" id="A0A3N1D525"/>
<keyword evidence="3" id="KW-1185">Reference proteome</keyword>
<evidence type="ECO:0000313" key="2">
    <source>
        <dbReference type="EMBL" id="ROO88642.1"/>
    </source>
</evidence>
<evidence type="ECO:0000259" key="1">
    <source>
        <dbReference type="SMART" id="SM00849"/>
    </source>
</evidence>
<dbReference type="PANTHER" id="PTHR43546:SF3">
    <property type="entry name" value="UPF0173 METAL-DEPENDENT HYDROLASE MJ1163"/>
    <property type="match status" value="1"/>
</dbReference>
<name>A0A3N1D525_9ACTN</name>
<dbReference type="Pfam" id="PF12706">
    <property type="entry name" value="Lactamase_B_2"/>
    <property type="match status" value="1"/>
</dbReference>
<dbReference type="Proteomes" id="UP000272400">
    <property type="component" value="Unassembled WGS sequence"/>
</dbReference>
<dbReference type="InterPro" id="IPR036866">
    <property type="entry name" value="RibonucZ/Hydroxyglut_hydro"/>
</dbReference>
<dbReference type="EMBL" id="RJKE01000001">
    <property type="protein sequence ID" value="ROO88642.1"/>
    <property type="molecule type" value="Genomic_DNA"/>
</dbReference>
<evidence type="ECO:0000313" key="3">
    <source>
        <dbReference type="Proteomes" id="UP000272400"/>
    </source>
</evidence>
<gene>
    <name evidence="2" type="ORF">EDD29_6316</name>
</gene>
<feature type="domain" description="Metallo-beta-lactamase" evidence="1">
    <location>
        <begin position="37"/>
        <end position="215"/>
    </location>
</feature>
<dbReference type="PANTHER" id="PTHR43546">
    <property type="entry name" value="UPF0173 METAL-DEPENDENT HYDROLASE MJ1163-RELATED"/>
    <property type="match status" value="1"/>
</dbReference>
<dbReference type="Gene3D" id="3.60.15.10">
    <property type="entry name" value="Ribonuclease Z/Hydroxyacylglutathione hydrolase-like"/>
    <property type="match status" value="1"/>
</dbReference>
<organism evidence="2 3">
    <name type="scientific">Actinocorallia herbida</name>
    <dbReference type="NCBI Taxonomy" id="58109"/>
    <lineage>
        <taxon>Bacteria</taxon>
        <taxon>Bacillati</taxon>
        <taxon>Actinomycetota</taxon>
        <taxon>Actinomycetes</taxon>
        <taxon>Streptosporangiales</taxon>
        <taxon>Thermomonosporaceae</taxon>
        <taxon>Actinocorallia</taxon>
    </lineage>
</organism>
<reference evidence="2 3" key="1">
    <citation type="submission" date="2018-11" db="EMBL/GenBank/DDBJ databases">
        <title>Sequencing the genomes of 1000 actinobacteria strains.</title>
        <authorList>
            <person name="Klenk H.-P."/>
        </authorList>
    </citation>
    <scope>NUCLEOTIDE SEQUENCE [LARGE SCALE GENOMIC DNA]</scope>
    <source>
        <strain evidence="2 3">DSM 44254</strain>
    </source>
</reference>
<protein>
    <submittedName>
        <fullName evidence="2">L-ascorbate metabolism protein UlaG (Beta-lactamase superfamily)</fullName>
    </submittedName>
</protein>
<accession>A0A3N1D525</accession>
<comment type="caution">
    <text evidence="2">The sequence shown here is derived from an EMBL/GenBank/DDBJ whole genome shotgun (WGS) entry which is preliminary data.</text>
</comment>
<dbReference type="OrthoDB" id="9789133at2"/>
<sequence>MRFPLSRPSMTLYAGLATRGPAPDAPGASGVRTMFLGTSTLLVRDSRTTLLIDGFFSRPPLWRIATSKIAPDLRTIDACLERAGVTSLDAVLCAHAHYDHALDAPVIARKYGAPLVGSDSAVKVGEGYGLPSDLLVTAKDGEVFAFGDFRVTPVHALHSPGDIAEGAVTEPLVPPARYTAWRSGQCYTFFLRHPAGSLLVHPSANHIPGKLSSFHAETAYLSIGRLGAQSAQERESYWHETVLATGAKTVLPIHWDDFMLPLDRPLRPMPFFMDDVTPALDFLEHACRRDRVTLVLPTAWQEVDPFGRWR</sequence>
<proteinExistence type="predicted"/>
<dbReference type="SUPFAM" id="SSF56281">
    <property type="entry name" value="Metallo-hydrolase/oxidoreductase"/>
    <property type="match status" value="1"/>
</dbReference>
<dbReference type="SMART" id="SM00849">
    <property type="entry name" value="Lactamase_B"/>
    <property type="match status" value="1"/>
</dbReference>
<dbReference type="InterPro" id="IPR001279">
    <property type="entry name" value="Metallo-B-lactamas"/>
</dbReference>